<dbReference type="AlphaFoldDB" id="A0A167N138"/>
<dbReference type="Proteomes" id="UP000076874">
    <property type="component" value="Unassembled WGS sequence"/>
</dbReference>
<dbReference type="STRING" id="1081102.A0A167N138"/>
<feature type="region of interest" description="Disordered" evidence="1">
    <location>
        <begin position="409"/>
        <end position="435"/>
    </location>
</feature>
<protein>
    <recommendedName>
        <fullName evidence="3">Peptidase S9 prolyl oligopeptidase catalytic domain-containing protein</fullName>
    </recommendedName>
</protein>
<dbReference type="SUPFAM" id="SSF53474">
    <property type="entry name" value="alpha/beta-Hydrolases"/>
    <property type="match status" value="1"/>
</dbReference>
<dbReference type="Pfam" id="PF00326">
    <property type="entry name" value="Peptidase_S9"/>
    <property type="match status" value="1"/>
</dbReference>
<keyword evidence="5" id="KW-1185">Reference proteome</keyword>
<dbReference type="Gene3D" id="3.40.50.1820">
    <property type="entry name" value="alpha/beta hydrolase"/>
    <property type="match status" value="1"/>
</dbReference>
<feature type="chain" id="PRO_5007890528" description="Peptidase S9 prolyl oligopeptidase catalytic domain-containing protein" evidence="2">
    <location>
        <begin position="20"/>
        <end position="485"/>
    </location>
</feature>
<dbReference type="InterPro" id="IPR001375">
    <property type="entry name" value="Peptidase_S9_cat"/>
</dbReference>
<comment type="caution">
    <text evidence="4">The sequence shown here is derived from an EMBL/GenBank/DDBJ whole genome shotgun (WGS) entry which is preliminary data.</text>
</comment>
<evidence type="ECO:0000313" key="4">
    <source>
        <dbReference type="EMBL" id="OAA55002.1"/>
    </source>
</evidence>
<dbReference type="GO" id="GO:0008236">
    <property type="term" value="F:serine-type peptidase activity"/>
    <property type="evidence" value="ECO:0007669"/>
    <property type="project" value="InterPro"/>
</dbReference>
<dbReference type="EMBL" id="AZHD01000021">
    <property type="protein sequence ID" value="OAA55002.1"/>
    <property type="molecule type" value="Genomic_DNA"/>
</dbReference>
<feature type="signal peptide" evidence="2">
    <location>
        <begin position="1"/>
        <end position="19"/>
    </location>
</feature>
<dbReference type="InterPro" id="IPR050261">
    <property type="entry name" value="FrsA_esterase"/>
</dbReference>
<feature type="compositionally biased region" description="Low complexity" evidence="1">
    <location>
        <begin position="412"/>
        <end position="433"/>
    </location>
</feature>
<dbReference type="GO" id="GO:0006508">
    <property type="term" value="P:proteolysis"/>
    <property type="evidence" value="ECO:0007669"/>
    <property type="project" value="InterPro"/>
</dbReference>
<dbReference type="Gene3D" id="1.20.1440.110">
    <property type="entry name" value="acylaminoacyl peptidase"/>
    <property type="match status" value="1"/>
</dbReference>
<feature type="domain" description="Peptidase S9 prolyl oligopeptidase catalytic" evidence="3">
    <location>
        <begin position="270"/>
        <end position="325"/>
    </location>
</feature>
<organism evidence="4 5">
    <name type="scientific">Niveomyces insectorum RCEF 264</name>
    <dbReference type="NCBI Taxonomy" id="1081102"/>
    <lineage>
        <taxon>Eukaryota</taxon>
        <taxon>Fungi</taxon>
        <taxon>Dikarya</taxon>
        <taxon>Ascomycota</taxon>
        <taxon>Pezizomycotina</taxon>
        <taxon>Sordariomycetes</taxon>
        <taxon>Hypocreomycetidae</taxon>
        <taxon>Hypocreales</taxon>
        <taxon>Cordycipitaceae</taxon>
        <taxon>Niveomyces</taxon>
    </lineage>
</organism>
<accession>A0A167N138</accession>
<evidence type="ECO:0000313" key="5">
    <source>
        <dbReference type="Proteomes" id="UP000076874"/>
    </source>
</evidence>
<reference evidence="4 5" key="1">
    <citation type="journal article" date="2016" name="Genome Biol. Evol.">
        <title>Divergent and convergent evolution of fungal pathogenicity.</title>
        <authorList>
            <person name="Shang Y."/>
            <person name="Xiao G."/>
            <person name="Zheng P."/>
            <person name="Cen K."/>
            <person name="Zhan S."/>
            <person name="Wang C."/>
        </authorList>
    </citation>
    <scope>NUCLEOTIDE SEQUENCE [LARGE SCALE GENOMIC DNA]</scope>
    <source>
        <strain evidence="4 5">RCEF 264</strain>
    </source>
</reference>
<evidence type="ECO:0000256" key="1">
    <source>
        <dbReference type="SAM" id="MobiDB-lite"/>
    </source>
</evidence>
<dbReference type="PANTHER" id="PTHR22946">
    <property type="entry name" value="DIENELACTONE HYDROLASE DOMAIN-CONTAINING PROTEIN-RELATED"/>
    <property type="match status" value="1"/>
</dbReference>
<evidence type="ECO:0000256" key="2">
    <source>
        <dbReference type="SAM" id="SignalP"/>
    </source>
</evidence>
<dbReference type="PANTHER" id="PTHR22946:SF12">
    <property type="entry name" value="CONIDIAL PIGMENT BIOSYNTHESIS PROTEIN AYG1 (AFU_ORTHOLOGUE AFUA_2G17550)"/>
    <property type="match status" value="1"/>
</dbReference>
<name>A0A167N138_9HYPO</name>
<dbReference type="InterPro" id="IPR029058">
    <property type="entry name" value="AB_hydrolase_fold"/>
</dbReference>
<keyword evidence="2" id="KW-0732">Signal</keyword>
<proteinExistence type="predicted"/>
<dbReference type="OrthoDB" id="249703at2759"/>
<gene>
    <name evidence="4" type="ORF">SPI_08506</name>
</gene>
<sequence>MRISRLALMSTQLLLPVSVIDIRSVINMPCYPQVLAQAALDPSAMFQLSNDTEFAFVLEVILALSNNGGGAATGEVLRAASQIVPGDFESWYDEFLFLGDALHAKAAAVNATRFPVSAREAYFRASTYYRNAPFFLHANASDPRINDLGARAVADFDAAAALLAPPAENVNLSASSPNVVSGGGNFTVPVRFFKSQADCAETKDEGSRRPTVIVGTGYDGAQEDLYHSNGVEILARGWNVVTYEGPGQPTVLREQGLGFIPDWWRVVTPVVDYLRTRADVDPDRIALVGVSFGGSLAPLAAAHEHRLAAVLAVDGLADLHAAFARQFPAALLDLYDAGRHAEFDQYLLAAMHNASSTPTSVRWILAQSLFTFATTSPADWWGRLPAYRVDAAVLGNITCPVFVGDGENDSSAPGQAAQMAAGAAQRGGRPGQQNQSTYNLFRTALGAGEHCQIGAEAQLAQVTLDWLADVWDHVPVPKNSTGGVY</sequence>
<evidence type="ECO:0000259" key="3">
    <source>
        <dbReference type="Pfam" id="PF00326"/>
    </source>
</evidence>